<evidence type="ECO:0000256" key="3">
    <source>
        <dbReference type="ARBA" id="ARBA00023027"/>
    </source>
</evidence>
<accession>X0WEZ3</accession>
<dbReference type="AlphaFoldDB" id="X0WEZ3"/>
<dbReference type="EMBL" id="BARS01022109">
    <property type="protein sequence ID" value="GAG11276.1"/>
    <property type="molecule type" value="Genomic_DNA"/>
</dbReference>
<evidence type="ECO:0000313" key="5">
    <source>
        <dbReference type="EMBL" id="GAG11276.1"/>
    </source>
</evidence>
<gene>
    <name evidence="5" type="ORF">S01H1_35382</name>
</gene>
<dbReference type="SUPFAM" id="SSF52283">
    <property type="entry name" value="Formate/glycerate dehydrogenase catalytic domain-like"/>
    <property type="match status" value="1"/>
</dbReference>
<dbReference type="Gene3D" id="3.40.50.720">
    <property type="entry name" value="NAD(P)-binding Rossmann-like Domain"/>
    <property type="match status" value="2"/>
</dbReference>
<dbReference type="Pfam" id="PF00389">
    <property type="entry name" value="2-Hacid_dh"/>
    <property type="match status" value="1"/>
</dbReference>
<keyword evidence="2" id="KW-0560">Oxidoreductase</keyword>
<dbReference type="GO" id="GO:0016616">
    <property type="term" value="F:oxidoreductase activity, acting on the CH-OH group of donors, NAD or NADP as acceptor"/>
    <property type="evidence" value="ECO:0007669"/>
    <property type="project" value="InterPro"/>
</dbReference>
<dbReference type="InterPro" id="IPR006139">
    <property type="entry name" value="D-isomer_2_OHA_DH_cat_dom"/>
</dbReference>
<reference evidence="5" key="1">
    <citation type="journal article" date="2014" name="Front. Microbiol.">
        <title>High frequency of phylogenetically diverse reductive dehalogenase-homologous genes in deep subseafloor sedimentary metagenomes.</title>
        <authorList>
            <person name="Kawai M."/>
            <person name="Futagami T."/>
            <person name="Toyoda A."/>
            <person name="Takaki Y."/>
            <person name="Nishi S."/>
            <person name="Hori S."/>
            <person name="Arai W."/>
            <person name="Tsubouchi T."/>
            <person name="Morono Y."/>
            <person name="Uchiyama I."/>
            <person name="Ito T."/>
            <person name="Fujiyama A."/>
            <person name="Inagaki F."/>
            <person name="Takami H."/>
        </authorList>
    </citation>
    <scope>NUCLEOTIDE SEQUENCE</scope>
    <source>
        <strain evidence="5">Expedition CK06-06</strain>
    </source>
</reference>
<sequence length="140" mass="15612">MNIVVVDGYTMNPGDLSWATLEALGPCEIYEHSTPEENLIRSKDADIVVTNKVGFDSDTIAALPKLKCISVTATGYNVIDSDAAKQRRIVVTNVPIYATDSVAQMAFALLLELTQRVAYHSETARQGRWTNCRDFCYWDF</sequence>
<organism evidence="5">
    <name type="scientific">marine sediment metagenome</name>
    <dbReference type="NCBI Taxonomy" id="412755"/>
    <lineage>
        <taxon>unclassified sequences</taxon>
        <taxon>metagenomes</taxon>
        <taxon>ecological metagenomes</taxon>
    </lineage>
</organism>
<proteinExistence type="inferred from homology"/>
<comment type="similarity">
    <text evidence="1">Belongs to the D-isomer specific 2-hydroxyacid dehydrogenase family.</text>
</comment>
<evidence type="ECO:0000256" key="1">
    <source>
        <dbReference type="ARBA" id="ARBA00005854"/>
    </source>
</evidence>
<name>X0WEZ3_9ZZZZ</name>
<evidence type="ECO:0000259" key="4">
    <source>
        <dbReference type="Pfam" id="PF00389"/>
    </source>
</evidence>
<keyword evidence="3" id="KW-0520">NAD</keyword>
<feature type="non-terminal residue" evidence="5">
    <location>
        <position position="140"/>
    </location>
</feature>
<dbReference type="PANTHER" id="PTHR43761:SF1">
    <property type="entry name" value="D-ISOMER SPECIFIC 2-HYDROXYACID DEHYDROGENASE CATALYTIC DOMAIN-CONTAINING PROTEIN-RELATED"/>
    <property type="match status" value="1"/>
</dbReference>
<dbReference type="PANTHER" id="PTHR43761">
    <property type="entry name" value="D-ISOMER SPECIFIC 2-HYDROXYACID DEHYDROGENASE FAMILY PROTEIN (AFU_ORTHOLOGUE AFUA_1G13630)"/>
    <property type="match status" value="1"/>
</dbReference>
<feature type="domain" description="D-isomer specific 2-hydroxyacid dehydrogenase catalytic" evidence="4">
    <location>
        <begin position="26"/>
        <end position="118"/>
    </location>
</feature>
<protein>
    <recommendedName>
        <fullName evidence="4">D-isomer specific 2-hydroxyacid dehydrogenase catalytic domain-containing protein</fullName>
    </recommendedName>
</protein>
<comment type="caution">
    <text evidence="5">The sequence shown here is derived from an EMBL/GenBank/DDBJ whole genome shotgun (WGS) entry which is preliminary data.</text>
</comment>
<dbReference type="GO" id="GO:0051287">
    <property type="term" value="F:NAD binding"/>
    <property type="evidence" value="ECO:0007669"/>
    <property type="project" value="InterPro"/>
</dbReference>
<dbReference type="InterPro" id="IPR050418">
    <property type="entry name" value="D-iso_2-hydroxyacid_DH_PdxB"/>
</dbReference>
<evidence type="ECO:0000256" key="2">
    <source>
        <dbReference type="ARBA" id="ARBA00023002"/>
    </source>
</evidence>